<comment type="caution">
    <text evidence="2">The sequence shown here is derived from an EMBL/GenBank/DDBJ whole genome shotgun (WGS) entry which is preliminary data.</text>
</comment>
<feature type="region of interest" description="Disordered" evidence="1">
    <location>
        <begin position="70"/>
        <end position="110"/>
    </location>
</feature>
<dbReference type="Proteomes" id="UP001221757">
    <property type="component" value="Unassembled WGS sequence"/>
</dbReference>
<name>A0AAD7D6W3_MYCRO</name>
<sequence length="401" mass="43559">MREMITPLAHAIVLEESDNIIKDRSIQIDLKDLTMARMRELLQPGVLADKYLGLAPFLYNELPGFSAAPNRYRKEKEHKEERQNTEESESSSDSPSVPELDENSIDPDWDDDPDIEYKHSCFCAESCNQFAPAIAGTILQNFGNYVADSGCRGSSCASTNRNSIIHATNVALIAINVVDPVAEDLAAKLSMGSHHAAATVEDIMPTNEDDLHMELSFRALIAELIAVERGIKCRGRGRMIATRGVSGRGFPFYFWSLAWGTGLGFGANTAYLHSDGIAARRRANHLRLPVQQHRHDLPLVADSDTTADLIADVAANCSAFLVPISSPAPAPAPFNASALLVQHEQVVHYYRASSVALSLDGYNNSAVFAPENATADRPLPAPIDANLLECLNVTIGPAVPN</sequence>
<evidence type="ECO:0000313" key="2">
    <source>
        <dbReference type="EMBL" id="KAJ7679937.1"/>
    </source>
</evidence>
<evidence type="ECO:0000313" key="3">
    <source>
        <dbReference type="Proteomes" id="UP001221757"/>
    </source>
</evidence>
<feature type="compositionally biased region" description="Basic and acidic residues" evidence="1">
    <location>
        <begin position="72"/>
        <end position="85"/>
    </location>
</feature>
<protein>
    <submittedName>
        <fullName evidence="2">Uncharacterized protein</fullName>
    </submittedName>
</protein>
<dbReference type="AlphaFoldDB" id="A0AAD7D6W3"/>
<reference evidence="2" key="1">
    <citation type="submission" date="2023-03" db="EMBL/GenBank/DDBJ databases">
        <title>Massive genome expansion in bonnet fungi (Mycena s.s.) driven by repeated elements and novel gene families across ecological guilds.</title>
        <authorList>
            <consortium name="Lawrence Berkeley National Laboratory"/>
            <person name="Harder C.B."/>
            <person name="Miyauchi S."/>
            <person name="Viragh M."/>
            <person name="Kuo A."/>
            <person name="Thoen E."/>
            <person name="Andreopoulos B."/>
            <person name="Lu D."/>
            <person name="Skrede I."/>
            <person name="Drula E."/>
            <person name="Henrissat B."/>
            <person name="Morin E."/>
            <person name="Kohler A."/>
            <person name="Barry K."/>
            <person name="LaButti K."/>
            <person name="Morin E."/>
            <person name="Salamov A."/>
            <person name="Lipzen A."/>
            <person name="Mereny Z."/>
            <person name="Hegedus B."/>
            <person name="Baldrian P."/>
            <person name="Stursova M."/>
            <person name="Weitz H."/>
            <person name="Taylor A."/>
            <person name="Grigoriev I.V."/>
            <person name="Nagy L.G."/>
            <person name="Martin F."/>
            <person name="Kauserud H."/>
        </authorList>
    </citation>
    <scope>NUCLEOTIDE SEQUENCE</scope>
    <source>
        <strain evidence="2">CBHHK067</strain>
    </source>
</reference>
<gene>
    <name evidence="2" type="ORF">B0H17DRAFT_1206224</name>
</gene>
<keyword evidence="3" id="KW-1185">Reference proteome</keyword>
<evidence type="ECO:0000256" key="1">
    <source>
        <dbReference type="SAM" id="MobiDB-lite"/>
    </source>
</evidence>
<proteinExistence type="predicted"/>
<dbReference type="EMBL" id="JARKIE010000125">
    <property type="protein sequence ID" value="KAJ7679937.1"/>
    <property type="molecule type" value="Genomic_DNA"/>
</dbReference>
<feature type="compositionally biased region" description="Acidic residues" evidence="1">
    <location>
        <begin position="99"/>
        <end position="110"/>
    </location>
</feature>
<organism evidence="2 3">
    <name type="scientific">Mycena rosella</name>
    <name type="common">Pink bonnet</name>
    <name type="synonym">Agaricus rosellus</name>
    <dbReference type="NCBI Taxonomy" id="1033263"/>
    <lineage>
        <taxon>Eukaryota</taxon>
        <taxon>Fungi</taxon>
        <taxon>Dikarya</taxon>
        <taxon>Basidiomycota</taxon>
        <taxon>Agaricomycotina</taxon>
        <taxon>Agaricomycetes</taxon>
        <taxon>Agaricomycetidae</taxon>
        <taxon>Agaricales</taxon>
        <taxon>Marasmiineae</taxon>
        <taxon>Mycenaceae</taxon>
        <taxon>Mycena</taxon>
    </lineage>
</organism>
<accession>A0AAD7D6W3</accession>